<accession>A0A9P6DG77</accession>
<feature type="compositionally biased region" description="Low complexity" evidence="4">
    <location>
        <begin position="53"/>
        <end position="72"/>
    </location>
</feature>
<name>A0A9P6DG77_PLEER</name>
<dbReference type="InterPro" id="IPR020373">
    <property type="entry name" value="Kgd4/YMR-31"/>
</dbReference>
<keyword evidence="6" id="KW-1185">Reference proteome</keyword>
<dbReference type="GO" id="GO:0005739">
    <property type="term" value="C:mitochondrion"/>
    <property type="evidence" value="ECO:0007669"/>
    <property type="project" value="UniProtKB-SubCell"/>
</dbReference>
<feature type="region of interest" description="Disordered" evidence="4">
    <location>
        <begin position="50"/>
        <end position="72"/>
    </location>
</feature>
<evidence type="ECO:0000256" key="1">
    <source>
        <dbReference type="ARBA" id="ARBA00004173"/>
    </source>
</evidence>
<evidence type="ECO:0000313" key="6">
    <source>
        <dbReference type="Proteomes" id="UP000807025"/>
    </source>
</evidence>
<proteinExistence type="inferred from homology"/>
<comment type="caution">
    <text evidence="5">The sequence shown here is derived from an EMBL/GenBank/DDBJ whole genome shotgun (WGS) entry which is preliminary data.</text>
</comment>
<comment type="similarity">
    <text evidence="3">Belongs to the alpha-ketoglutarate dehydrogenase component 4 family.</text>
</comment>
<dbReference type="Pfam" id="PF10937">
    <property type="entry name" value="Kgd4-YMR31"/>
    <property type="match status" value="1"/>
</dbReference>
<gene>
    <name evidence="5" type="ORF">BDN71DRAFT_1447482</name>
</gene>
<dbReference type="EMBL" id="MU154561">
    <property type="protein sequence ID" value="KAF9495563.1"/>
    <property type="molecule type" value="Genomic_DNA"/>
</dbReference>
<sequence length="111" mass="12271">MFSTRARLAAAHQPLIKFIGRRQWPSTPEIPHFHPAAPVDLRDKSAIISTAVSQSTSTPSPSSSSSKSSGSGKQVYSEFWEAPERFWKPRVRYVPDFEIDAILSGGASLRK</sequence>
<dbReference type="OrthoDB" id="2116030at2759"/>
<reference evidence="5" key="1">
    <citation type="submission" date="2020-11" db="EMBL/GenBank/DDBJ databases">
        <authorList>
            <consortium name="DOE Joint Genome Institute"/>
            <person name="Ahrendt S."/>
            <person name="Riley R."/>
            <person name="Andreopoulos W."/>
            <person name="Labutti K."/>
            <person name="Pangilinan J."/>
            <person name="Ruiz-Duenas F.J."/>
            <person name="Barrasa J.M."/>
            <person name="Sanchez-Garcia M."/>
            <person name="Camarero S."/>
            <person name="Miyauchi S."/>
            <person name="Serrano A."/>
            <person name="Linde D."/>
            <person name="Babiker R."/>
            <person name="Drula E."/>
            <person name="Ayuso-Fernandez I."/>
            <person name="Pacheco R."/>
            <person name="Padilla G."/>
            <person name="Ferreira P."/>
            <person name="Barriuso J."/>
            <person name="Kellner H."/>
            <person name="Castanera R."/>
            <person name="Alfaro M."/>
            <person name="Ramirez L."/>
            <person name="Pisabarro A.G."/>
            <person name="Kuo A."/>
            <person name="Tritt A."/>
            <person name="Lipzen A."/>
            <person name="He G."/>
            <person name="Yan M."/>
            <person name="Ng V."/>
            <person name="Cullen D."/>
            <person name="Martin F."/>
            <person name="Rosso M.-N."/>
            <person name="Henrissat B."/>
            <person name="Hibbett D."/>
            <person name="Martinez A.T."/>
            <person name="Grigoriev I.V."/>
        </authorList>
    </citation>
    <scope>NUCLEOTIDE SEQUENCE</scope>
    <source>
        <strain evidence="5">ATCC 90797</strain>
    </source>
</reference>
<keyword evidence="2" id="KW-0496">Mitochondrion</keyword>
<evidence type="ECO:0000256" key="3">
    <source>
        <dbReference type="ARBA" id="ARBA00043970"/>
    </source>
</evidence>
<dbReference type="GO" id="GO:0006103">
    <property type="term" value="P:2-oxoglutarate metabolic process"/>
    <property type="evidence" value="ECO:0007669"/>
    <property type="project" value="InterPro"/>
</dbReference>
<comment type="subcellular location">
    <subcellularLocation>
        <location evidence="1">Mitochondrion</location>
    </subcellularLocation>
</comment>
<dbReference type="Proteomes" id="UP000807025">
    <property type="component" value="Unassembled WGS sequence"/>
</dbReference>
<evidence type="ECO:0000313" key="5">
    <source>
        <dbReference type="EMBL" id="KAF9495563.1"/>
    </source>
</evidence>
<evidence type="ECO:0000256" key="4">
    <source>
        <dbReference type="SAM" id="MobiDB-lite"/>
    </source>
</evidence>
<dbReference type="AlphaFoldDB" id="A0A9P6DG77"/>
<protein>
    <submittedName>
        <fullName evidence="5">Uncharacterized protein</fullName>
    </submittedName>
</protein>
<organism evidence="5 6">
    <name type="scientific">Pleurotus eryngii</name>
    <name type="common">Boletus of the steppes</name>
    <dbReference type="NCBI Taxonomy" id="5323"/>
    <lineage>
        <taxon>Eukaryota</taxon>
        <taxon>Fungi</taxon>
        <taxon>Dikarya</taxon>
        <taxon>Basidiomycota</taxon>
        <taxon>Agaricomycotina</taxon>
        <taxon>Agaricomycetes</taxon>
        <taxon>Agaricomycetidae</taxon>
        <taxon>Agaricales</taxon>
        <taxon>Pleurotineae</taxon>
        <taxon>Pleurotaceae</taxon>
        <taxon>Pleurotus</taxon>
    </lineage>
</organism>
<evidence type="ECO:0000256" key="2">
    <source>
        <dbReference type="ARBA" id="ARBA00023128"/>
    </source>
</evidence>